<feature type="region of interest" description="Disordered" evidence="1">
    <location>
        <begin position="284"/>
        <end position="364"/>
    </location>
</feature>
<keyword evidence="3" id="KW-1185">Reference proteome</keyword>
<feature type="compositionally biased region" description="Basic residues" evidence="1">
    <location>
        <begin position="1352"/>
        <end position="1365"/>
    </location>
</feature>
<comment type="caution">
    <text evidence="2">The sequence shown here is derived from an EMBL/GenBank/DDBJ whole genome shotgun (WGS) entry which is preliminary data.</text>
</comment>
<evidence type="ECO:0000313" key="2">
    <source>
        <dbReference type="EMBL" id="KAL1530274.1"/>
    </source>
</evidence>
<dbReference type="Proteomes" id="UP001515480">
    <property type="component" value="Unassembled WGS sequence"/>
</dbReference>
<feature type="compositionally biased region" description="Basic and acidic residues" evidence="1">
    <location>
        <begin position="1408"/>
        <end position="1424"/>
    </location>
</feature>
<name>A0AB34KCN2_PRYPA</name>
<feature type="region of interest" description="Disordered" evidence="1">
    <location>
        <begin position="1440"/>
        <end position="1472"/>
    </location>
</feature>
<gene>
    <name evidence="2" type="ORF">AB1Y20_001186</name>
</gene>
<dbReference type="SUPFAM" id="SSF48371">
    <property type="entry name" value="ARM repeat"/>
    <property type="match status" value="1"/>
</dbReference>
<feature type="compositionally biased region" description="Basic and acidic residues" evidence="1">
    <location>
        <begin position="1366"/>
        <end position="1378"/>
    </location>
</feature>
<dbReference type="InterPro" id="IPR000225">
    <property type="entry name" value="Armadillo"/>
</dbReference>
<feature type="region of interest" description="Disordered" evidence="1">
    <location>
        <begin position="1540"/>
        <end position="1582"/>
    </location>
</feature>
<accession>A0AB34KCN2</accession>
<feature type="region of interest" description="Disordered" evidence="1">
    <location>
        <begin position="1215"/>
        <end position="1256"/>
    </location>
</feature>
<evidence type="ECO:0008006" key="4">
    <source>
        <dbReference type="Google" id="ProtNLM"/>
    </source>
</evidence>
<dbReference type="InterPro" id="IPR011989">
    <property type="entry name" value="ARM-like"/>
</dbReference>
<dbReference type="SMART" id="SM00185">
    <property type="entry name" value="ARM"/>
    <property type="match status" value="3"/>
</dbReference>
<sequence>MAGSSHDHALLHLKEQEILTLRAQIEQLQLAQLAQPSFHSVVPPPEEEVTVVDMVNGLRSPIGEQREVALSLLSELVDLAYGEDGAAIGRVVREGGGVQVLGWMLLDTRVEVQQEALLVLGNLCSNEFDPQSLLTKRLLLECGAHRALLSCIQSEDMGLVVYTCGTIQNLCHEDTWAQLFVREGLVPRLSYLATSQPDERIQRYAAGALINIQAMYDRLDKKPEWDLITTAAVKERELAAALEALSRRRALRIISAHASQIPQETRIARELKSHERQSRHQLLFRAEAGGAVGEKDSSDERWAAEQEAVASEEDAEVSAVNAPVLPTPDVARAKRGTAAPEMGASSSELVAGTTEEAQGTTAGFPTALGGTALCAASSTEYQTDGTATEQSPSVDGVKTQPWMAGIAPDVEAANCSEEEEEKIAEKALASQGTKEPLLKPAVAVLSSGTYSDEDKSTAVFNAARMSADEHPLELRADALEENGFANGLATSTVAYVIRKALTEAAQEVTGGVGARTPASSKRQSHGVGHADEYLMSPSVGAIEEMASQDAFAASLVTEAIHDALAEVAVELPSPEVAAPAPDVAAPDAAAQAAPDVAAPDVAAPDVAAPDVAALDVAAPDVAAPDVAAPNVAAPDVAAPDVAAPDVAAPDVAAPDVAAPDVAAPDVAAPDVAAPDVAAPDLAATDVAAPDAAATDLAATDLAAKDVAATDVAAPDAAATDLAATDLAAKDASAEDVAAGVSLRAGEEGTPSSAALQSAVAGSLVACVMQKALEEVAQEVAGGVQVKTLVSTRSQSPVDNLRGELAALEGAMVSQEALAASIVTCSIAVALAETAEEVASKGVATGEAAAEEVAAGVAQVASTPEDLMPQDHVKARVTASEEDQRMAEEIAAPLVADVIAHVLGEAEQVETAKNILHEEERMIALSTTQSPTVVRCAPDEDLVATTLPTFGEDKSLEEDKTLAEELATSAVTDAIDIALKEVEVATASLEGTHAPTFNENSVCDEFFLERMAHSDEEMRALDILAKSTVTYIVAKALAEAADEIGGGMAQAEVETVTVAPTISMSPDVMEFLPEDRVVTRVEHEALADTLATSMATTILTQALAEAVSEARRNEGLVTLAPQGTRTLSSVDQDGIEQIATELVAQVVKMATQMPMPATATSTSDSTPQSPTRTKLAAHVLLLLNNDGEVTVRVIEADQDASSSDVEDNSAEHMAMSDDMPEIESGQNSRRASSASSEIKSRGEVSPTHDACVNEPSVSRNLDDELKAVEVALEAVAQASAAAAEAARGEDMARIRSLATLASSGFVDADQLDRAGEMLPDAQPSNDPMDQASDIREKETVLFETNFEPEAPKAARKRPPAPRKIDRRPRAERHLFHDPTKLQSPQRPAAVREAWSTDIHSDASPSSADTRARRAAEMARLQAERERLRKLHSSSLTDWSNFNEVTSPLGINHSPRPRQHEPRPPRSPRPCPSFGAYQAALTGDAGAAYLLAQQEREHEYYPWKWARMDVSLAMDTPSIALPSEPSGWSADGSGMLPLLPASPAPTRSVSEVTPCAHRTRARKSSPQTVGRQQRSSLSVNDGNRTARKFAAPRRIVARERLLPDLSPDARFNSNVSCNLDGSVRTAPTSMRHRHLKLRQEASLLQDSLYFVAGPNDW</sequence>
<evidence type="ECO:0000256" key="1">
    <source>
        <dbReference type="SAM" id="MobiDB-lite"/>
    </source>
</evidence>
<reference evidence="2 3" key="1">
    <citation type="journal article" date="2024" name="Science">
        <title>Giant polyketide synthase enzymes in the biosynthesis of giant marine polyether toxins.</title>
        <authorList>
            <person name="Fallon T.R."/>
            <person name="Shende V.V."/>
            <person name="Wierzbicki I.H."/>
            <person name="Pendleton A.L."/>
            <person name="Watervoot N.F."/>
            <person name="Auber R.P."/>
            <person name="Gonzalez D.J."/>
            <person name="Wisecaver J.H."/>
            <person name="Moore B.S."/>
        </authorList>
    </citation>
    <scope>NUCLEOTIDE SEQUENCE [LARGE SCALE GENOMIC DNA]</scope>
    <source>
        <strain evidence="2 3">12B1</strain>
    </source>
</reference>
<protein>
    <recommendedName>
        <fullName evidence="4">Protein HGH1 homolog</fullName>
    </recommendedName>
</protein>
<feature type="compositionally biased region" description="Polar residues" evidence="1">
    <location>
        <begin position="1223"/>
        <end position="1236"/>
    </location>
</feature>
<feature type="compositionally biased region" description="Low complexity" evidence="1">
    <location>
        <begin position="351"/>
        <end position="363"/>
    </location>
</feature>
<proteinExistence type="predicted"/>
<dbReference type="InterPro" id="IPR016024">
    <property type="entry name" value="ARM-type_fold"/>
</dbReference>
<dbReference type="Gene3D" id="1.25.10.10">
    <property type="entry name" value="Leucine-rich Repeat Variant"/>
    <property type="match status" value="1"/>
</dbReference>
<feature type="compositionally biased region" description="Basic and acidic residues" evidence="1">
    <location>
        <begin position="293"/>
        <end position="304"/>
    </location>
</feature>
<feature type="region of interest" description="Disordered" evidence="1">
    <location>
        <begin position="1342"/>
        <end position="1424"/>
    </location>
</feature>
<organism evidence="2 3">
    <name type="scientific">Prymnesium parvum</name>
    <name type="common">Toxic golden alga</name>
    <dbReference type="NCBI Taxonomy" id="97485"/>
    <lineage>
        <taxon>Eukaryota</taxon>
        <taxon>Haptista</taxon>
        <taxon>Haptophyta</taxon>
        <taxon>Prymnesiophyceae</taxon>
        <taxon>Prymnesiales</taxon>
        <taxon>Prymnesiaceae</taxon>
        <taxon>Prymnesium</taxon>
    </lineage>
</organism>
<feature type="compositionally biased region" description="Polar residues" evidence="1">
    <location>
        <begin position="1562"/>
        <end position="1581"/>
    </location>
</feature>
<evidence type="ECO:0000313" key="3">
    <source>
        <dbReference type="Proteomes" id="UP001515480"/>
    </source>
</evidence>
<dbReference type="EMBL" id="JBGBPQ010000001">
    <property type="protein sequence ID" value="KAL1530274.1"/>
    <property type="molecule type" value="Genomic_DNA"/>
</dbReference>